<gene>
    <name evidence="2" type="ORF">ACFOFO_19805</name>
</gene>
<accession>A0ABV7F508</accession>
<comment type="caution">
    <text evidence="2">The sequence shown here is derived from an EMBL/GenBank/DDBJ whole genome shotgun (WGS) entry which is preliminary data.</text>
</comment>
<name>A0ABV7F508_9BURK</name>
<evidence type="ECO:0000313" key="2">
    <source>
        <dbReference type="EMBL" id="MFC3110178.1"/>
    </source>
</evidence>
<protein>
    <submittedName>
        <fullName evidence="2">TcpQ domain-containing protein</fullName>
    </submittedName>
</protein>
<sequence>MPRLGQYLALIFGIAISLHGWAGDVANPEDLRLLAVNGYEGKWTADMAYRGVIFSIAPGDETIEGWKAESVAQNYVVIRSGDGQDGSSPTRRTLTVNGQTILDSIPSPSESSHTTGNATPTRAGVAVTAPVDQVVPSKSITSVNVSAVESKAVPVPEFKPRAATSISWQATVGSPIKQVLKAWARAAQWELAWDDGIPNYQFQNQKEFFGSLVDAISGLVECLPDSHKVQITMYEGDKVIHVHTR</sequence>
<dbReference type="Proteomes" id="UP001595530">
    <property type="component" value="Unassembled WGS sequence"/>
</dbReference>
<evidence type="ECO:0000313" key="3">
    <source>
        <dbReference type="Proteomes" id="UP001595530"/>
    </source>
</evidence>
<dbReference type="RefSeq" id="WP_390332531.1">
    <property type="nucleotide sequence ID" value="NZ_JBHRTP010000071.1"/>
</dbReference>
<proteinExistence type="predicted"/>
<feature type="domain" description="Toxin co-regulated pilus biosynthesis protein Q C-terminal" evidence="1">
    <location>
        <begin position="167"/>
        <end position="243"/>
    </location>
</feature>
<dbReference type="InterPro" id="IPR018927">
    <property type="entry name" value="Pilus_synth_Q_C"/>
</dbReference>
<organism evidence="2 3">
    <name type="scientific">Undibacterium arcticum</name>
    <dbReference type="NCBI Taxonomy" id="1762892"/>
    <lineage>
        <taxon>Bacteria</taxon>
        <taxon>Pseudomonadati</taxon>
        <taxon>Pseudomonadota</taxon>
        <taxon>Betaproteobacteria</taxon>
        <taxon>Burkholderiales</taxon>
        <taxon>Oxalobacteraceae</taxon>
        <taxon>Undibacterium</taxon>
    </lineage>
</organism>
<dbReference type="EMBL" id="JBHRTP010000071">
    <property type="protein sequence ID" value="MFC3110178.1"/>
    <property type="molecule type" value="Genomic_DNA"/>
</dbReference>
<dbReference type="Pfam" id="PF10671">
    <property type="entry name" value="TcpQ"/>
    <property type="match status" value="1"/>
</dbReference>
<keyword evidence="3" id="KW-1185">Reference proteome</keyword>
<reference evidence="3" key="1">
    <citation type="journal article" date="2019" name="Int. J. Syst. Evol. Microbiol.">
        <title>The Global Catalogue of Microorganisms (GCM) 10K type strain sequencing project: providing services to taxonomists for standard genome sequencing and annotation.</title>
        <authorList>
            <consortium name="The Broad Institute Genomics Platform"/>
            <consortium name="The Broad Institute Genome Sequencing Center for Infectious Disease"/>
            <person name="Wu L."/>
            <person name="Ma J."/>
        </authorList>
    </citation>
    <scope>NUCLEOTIDE SEQUENCE [LARGE SCALE GENOMIC DNA]</scope>
    <source>
        <strain evidence="3">KCTC 42986</strain>
    </source>
</reference>
<evidence type="ECO:0000259" key="1">
    <source>
        <dbReference type="Pfam" id="PF10671"/>
    </source>
</evidence>